<reference evidence="3" key="1">
    <citation type="journal article" date="2019" name="Int. J. Syst. Evol. Microbiol.">
        <title>The Global Catalogue of Microorganisms (GCM) 10K type strain sequencing project: providing services to taxonomists for standard genome sequencing and annotation.</title>
        <authorList>
            <consortium name="The Broad Institute Genomics Platform"/>
            <consortium name="The Broad Institute Genome Sequencing Center for Infectious Disease"/>
            <person name="Wu L."/>
            <person name="Ma J."/>
        </authorList>
    </citation>
    <scope>NUCLEOTIDE SEQUENCE [LARGE SCALE GENOMIC DNA]</scope>
    <source>
        <strain evidence="3">XZYJT-10</strain>
    </source>
</reference>
<protein>
    <submittedName>
        <fullName evidence="2">Uncharacterized protein</fullName>
    </submittedName>
</protein>
<dbReference type="Proteomes" id="UP001596548">
    <property type="component" value="Unassembled WGS sequence"/>
</dbReference>
<keyword evidence="1" id="KW-0732">Signal</keyword>
<name>A0ABW2HX66_9ACTN</name>
<evidence type="ECO:0000313" key="2">
    <source>
        <dbReference type="EMBL" id="MFC7277687.1"/>
    </source>
</evidence>
<feature type="chain" id="PRO_5046281773" evidence="1">
    <location>
        <begin position="31"/>
        <end position="184"/>
    </location>
</feature>
<organism evidence="2 3">
    <name type="scientific">Paractinoplanes rhizophilus</name>
    <dbReference type="NCBI Taxonomy" id="1416877"/>
    <lineage>
        <taxon>Bacteria</taxon>
        <taxon>Bacillati</taxon>
        <taxon>Actinomycetota</taxon>
        <taxon>Actinomycetes</taxon>
        <taxon>Micromonosporales</taxon>
        <taxon>Micromonosporaceae</taxon>
        <taxon>Paractinoplanes</taxon>
    </lineage>
</organism>
<feature type="signal peptide" evidence="1">
    <location>
        <begin position="1"/>
        <end position="30"/>
    </location>
</feature>
<comment type="caution">
    <text evidence="2">The sequence shown here is derived from an EMBL/GenBank/DDBJ whole genome shotgun (WGS) entry which is preliminary data.</text>
</comment>
<proteinExistence type="predicted"/>
<evidence type="ECO:0000313" key="3">
    <source>
        <dbReference type="Proteomes" id="UP001596548"/>
    </source>
</evidence>
<sequence>MSSRNRFLMLFAVALTIAGVAVGVSGSAVAAPRAATPAVAADHVLTVLGAGPYRIGTSLSRLTEAGLIDWVTGPDAAGAQLAGSAGSWSGELMLTFHHGFLVVVETATGSVRTAAGARVGMSFAEVEAIYHGYGKLITNDQGNTAYLVPVGPMALLFGDHPIRPGVGSIQAGPAWILRPAFRNG</sequence>
<gene>
    <name evidence="2" type="ORF">ACFQS1_27165</name>
</gene>
<accession>A0ABW2HX66</accession>
<keyword evidence="3" id="KW-1185">Reference proteome</keyword>
<evidence type="ECO:0000256" key="1">
    <source>
        <dbReference type="SAM" id="SignalP"/>
    </source>
</evidence>
<dbReference type="EMBL" id="JBHTBJ010000025">
    <property type="protein sequence ID" value="MFC7277687.1"/>
    <property type="molecule type" value="Genomic_DNA"/>
</dbReference>
<dbReference type="RefSeq" id="WP_378973597.1">
    <property type="nucleotide sequence ID" value="NZ_JBHTBJ010000025.1"/>
</dbReference>